<dbReference type="EMBL" id="CP026252">
    <property type="protein sequence ID" value="AWP08696.1"/>
    <property type="molecule type" value="Genomic_DNA"/>
</dbReference>
<dbReference type="Proteomes" id="UP000246464">
    <property type="component" value="Chromosome 10"/>
</dbReference>
<sequence>MRSFERLKANSIVKPGATEGLREPEPSIRAGHIPRMQTNALEQSPPTGPTAQRSKNRVQGCWERQRGWAARSVVIP</sequence>
<proteinExistence type="predicted"/>
<feature type="compositionally biased region" description="Polar residues" evidence="1">
    <location>
        <begin position="36"/>
        <end position="53"/>
    </location>
</feature>
<evidence type="ECO:0000256" key="1">
    <source>
        <dbReference type="SAM" id="MobiDB-lite"/>
    </source>
</evidence>
<organism evidence="2 3">
    <name type="scientific">Scophthalmus maximus</name>
    <name type="common">Turbot</name>
    <name type="synonym">Psetta maxima</name>
    <dbReference type="NCBI Taxonomy" id="52904"/>
    <lineage>
        <taxon>Eukaryota</taxon>
        <taxon>Metazoa</taxon>
        <taxon>Chordata</taxon>
        <taxon>Craniata</taxon>
        <taxon>Vertebrata</taxon>
        <taxon>Euteleostomi</taxon>
        <taxon>Actinopterygii</taxon>
        <taxon>Neopterygii</taxon>
        <taxon>Teleostei</taxon>
        <taxon>Neoteleostei</taxon>
        <taxon>Acanthomorphata</taxon>
        <taxon>Carangaria</taxon>
        <taxon>Pleuronectiformes</taxon>
        <taxon>Pleuronectoidei</taxon>
        <taxon>Scophthalmidae</taxon>
        <taxon>Scophthalmus</taxon>
    </lineage>
</organism>
<name>A0A2U9BZ12_SCOMX</name>
<reference evidence="2 3" key="1">
    <citation type="submission" date="2017-12" db="EMBL/GenBank/DDBJ databases">
        <title>Integrating genomic resources of turbot (Scophthalmus maximus) in depth evaluation of genetic and physical mapping variation across individuals.</title>
        <authorList>
            <person name="Martinez P."/>
        </authorList>
    </citation>
    <scope>NUCLEOTIDE SEQUENCE [LARGE SCALE GENOMIC DNA]</scope>
</reference>
<keyword evidence="3" id="KW-1185">Reference proteome</keyword>
<dbReference type="AlphaFoldDB" id="A0A2U9BZ12"/>
<gene>
    <name evidence="2" type="ORF">SMAX5B_010101</name>
</gene>
<protein>
    <submittedName>
        <fullName evidence="2">Uncharacterized protein</fullName>
    </submittedName>
</protein>
<feature type="region of interest" description="Disordered" evidence="1">
    <location>
        <begin position="1"/>
        <end position="62"/>
    </location>
</feature>
<evidence type="ECO:0000313" key="3">
    <source>
        <dbReference type="Proteomes" id="UP000246464"/>
    </source>
</evidence>
<evidence type="ECO:0000313" key="2">
    <source>
        <dbReference type="EMBL" id="AWP08696.1"/>
    </source>
</evidence>
<accession>A0A2U9BZ12</accession>